<dbReference type="EMBL" id="HG792016">
    <property type="protein sequence ID" value="CDM33178.1"/>
    <property type="molecule type" value="Genomic_DNA"/>
</dbReference>
<dbReference type="AlphaFoldDB" id="W6Q932"/>
<organism evidence="1 2">
    <name type="scientific">Penicillium roqueforti (strain FM164)</name>
    <dbReference type="NCBI Taxonomy" id="1365484"/>
    <lineage>
        <taxon>Eukaryota</taxon>
        <taxon>Fungi</taxon>
        <taxon>Dikarya</taxon>
        <taxon>Ascomycota</taxon>
        <taxon>Pezizomycotina</taxon>
        <taxon>Eurotiomycetes</taxon>
        <taxon>Eurotiomycetidae</taxon>
        <taxon>Eurotiales</taxon>
        <taxon>Aspergillaceae</taxon>
        <taxon>Penicillium</taxon>
    </lineage>
</organism>
<sequence>MSISRIRQKGWNPNEPDLDPKYVFRERIGDNIMSQVFQFKRMRLLKQYTKIAWNVSRIARDGIDRTALYSL</sequence>
<gene>
    <name evidence="1" type="ORF">PROQFM164_S02g003330</name>
</gene>
<keyword evidence="2" id="KW-1185">Reference proteome</keyword>
<dbReference type="Proteomes" id="UP000030686">
    <property type="component" value="Unassembled WGS sequence"/>
</dbReference>
<evidence type="ECO:0000313" key="2">
    <source>
        <dbReference type="Proteomes" id="UP000030686"/>
    </source>
</evidence>
<evidence type="ECO:0000313" key="1">
    <source>
        <dbReference type="EMBL" id="CDM33178.1"/>
    </source>
</evidence>
<name>W6Q932_PENRF</name>
<protein>
    <submittedName>
        <fullName evidence="1">Genomic scaffold, ProqFM164S02</fullName>
    </submittedName>
</protein>
<accession>W6Q932</accession>
<reference evidence="1" key="1">
    <citation type="journal article" date="2014" name="Nat. Commun.">
        <title>Multiple recent horizontal transfers of a large genomic region in cheese making fungi.</title>
        <authorList>
            <person name="Cheeseman K."/>
            <person name="Ropars J."/>
            <person name="Renault P."/>
            <person name="Dupont J."/>
            <person name="Gouzy J."/>
            <person name="Branca A."/>
            <person name="Abraham A.L."/>
            <person name="Ceppi M."/>
            <person name="Conseiller E."/>
            <person name="Debuchy R."/>
            <person name="Malagnac F."/>
            <person name="Goarin A."/>
            <person name="Silar P."/>
            <person name="Lacoste S."/>
            <person name="Sallet E."/>
            <person name="Bensimon A."/>
            <person name="Giraud T."/>
            <person name="Brygoo Y."/>
        </authorList>
    </citation>
    <scope>NUCLEOTIDE SEQUENCE [LARGE SCALE GENOMIC DNA]</scope>
    <source>
        <strain evidence="1">FM164</strain>
    </source>
</reference>
<proteinExistence type="predicted"/>